<evidence type="ECO:0000313" key="14">
    <source>
        <dbReference type="Proteomes" id="UP000694843"/>
    </source>
</evidence>
<dbReference type="SMART" id="SM00360">
    <property type="entry name" value="RRM"/>
    <property type="match status" value="1"/>
</dbReference>
<dbReference type="GO" id="GO:0005737">
    <property type="term" value="C:cytoplasm"/>
    <property type="evidence" value="ECO:0007669"/>
    <property type="project" value="UniProtKB-SubCell"/>
</dbReference>
<reference evidence="13" key="1">
    <citation type="submission" date="2014-08" db="EMBL/GenBank/DDBJ databases">
        <authorList>
            <person name="Murali S."/>
            <person name="Richards S."/>
            <person name="Bandaranaike D."/>
            <person name="Bellair M."/>
            <person name="Blankenburg K."/>
            <person name="Chao H."/>
            <person name="Dinh H."/>
            <person name="Doddapaneni H."/>
            <person name="Dugan-Rocha S."/>
            <person name="Elkadiri S."/>
            <person name="Gnanaolivu R."/>
            <person name="Hughes D."/>
            <person name="Lee S."/>
            <person name="Li M."/>
            <person name="Ming W."/>
            <person name="Munidasa M."/>
            <person name="Muniz J."/>
            <person name="Nguyen L."/>
            <person name="Osuji N."/>
            <person name="Pu L.-L."/>
            <person name="Puazo M."/>
            <person name="Skinner E."/>
            <person name="Qu C."/>
            <person name="Quiroz J."/>
            <person name="Raj R."/>
            <person name="Weissenberger G."/>
            <person name="Xin Y."/>
            <person name="Zou X."/>
            <person name="Han Y."/>
            <person name="Worley K."/>
            <person name="Muzny D."/>
            <person name="Gibbs R."/>
        </authorList>
    </citation>
    <scope>NUCLEOTIDE SEQUENCE</scope>
    <source>
        <strain evidence="13">HAZT.00-mixed</strain>
        <tissue evidence="13">Whole organism</tissue>
    </source>
</reference>
<name>A0A6A0H9R1_HYAAZ</name>
<dbReference type="OMA" id="IYNHEEF"/>
<evidence type="ECO:0000259" key="12">
    <source>
        <dbReference type="PROSITE" id="PS50102"/>
    </source>
</evidence>
<comment type="subcellular location">
    <subcellularLocation>
        <location evidence="10">Nucleus</location>
    </subcellularLocation>
    <subcellularLocation>
        <location evidence="10">Nucleus speckle</location>
    </subcellularLocation>
    <subcellularLocation>
        <location evidence="10">Cytoplasm</location>
    </subcellularLocation>
</comment>
<dbReference type="FunFam" id="3.30.70.330:FF:000157">
    <property type="entry name" value="RNA-binding protein 8A"/>
    <property type="match status" value="1"/>
</dbReference>
<evidence type="ECO:0000313" key="13">
    <source>
        <dbReference type="EMBL" id="KAA0202508.1"/>
    </source>
</evidence>
<evidence type="ECO:0000256" key="10">
    <source>
        <dbReference type="RuleBase" id="RU361239"/>
    </source>
</evidence>
<keyword evidence="14" id="KW-1185">Reference proteome</keyword>
<keyword evidence="6 9" id="KW-0694">RNA-binding</keyword>
<feature type="region of interest" description="Disordered" evidence="11">
    <location>
        <begin position="34"/>
        <end position="67"/>
    </location>
</feature>
<evidence type="ECO:0000256" key="9">
    <source>
        <dbReference type="PROSITE-ProRule" id="PRU00176"/>
    </source>
</evidence>
<protein>
    <recommendedName>
        <fullName evidence="10">RNA-binding protein 8A</fullName>
    </recommendedName>
</protein>
<dbReference type="SUPFAM" id="SSF54928">
    <property type="entry name" value="RNA-binding domain, RBD"/>
    <property type="match status" value="1"/>
</dbReference>
<keyword evidence="4 10" id="KW-0507">mRNA processing</keyword>
<dbReference type="GO" id="GO:0003729">
    <property type="term" value="F:mRNA binding"/>
    <property type="evidence" value="ECO:0007669"/>
    <property type="project" value="InterPro"/>
</dbReference>
<feature type="compositionally biased region" description="Basic and acidic residues" evidence="11">
    <location>
        <begin position="39"/>
        <end position="54"/>
    </location>
</feature>
<evidence type="ECO:0000256" key="4">
    <source>
        <dbReference type="ARBA" id="ARBA00022664"/>
    </source>
</evidence>
<dbReference type="InterPro" id="IPR000504">
    <property type="entry name" value="RRM_dom"/>
</dbReference>
<dbReference type="InterPro" id="IPR035979">
    <property type="entry name" value="RBD_domain_sf"/>
</dbReference>
<gene>
    <name evidence="15" type="primary">LOC108678916</name>
    <name evidence="13" type="ORF">HAZT_HAZT009281</name>
</gene>
<evidence type="ECO:0000256" key="8">
    <source>
        <dbReference type="ARBA" id="ARBA00023242"/>
    </source>
</evidence>
<dbReference type="OrthoDB" id="15688at2759"/>
<keyword evidence="3 10" id="KW-0963">Cytoplasm</keyword>
<evidence type="ECO:0000256" key="5">
    <source>
        <dbReference type="ARBA" id="ARBA00022816"/>
    </source>
</evidence>
<keyword evidence="7 10" id="KW-0508">mRNA splicing</keyword>
<keyword evidence="5 10" id="KW-0509">mRNA transport</keyword>
<evidence type="ECO:0000256" key="2">
    <source>
        <dbReference type="ARBA" id="ARBA00022448"/>
    </source>
</evidence>
<dbReference type="GO" id="GO:0016607">
    <property type="term" value="C:nuclear speck"/>
    <property type="evidence" value="ECO:0007669"/>
    <property type="project" value="UniProtKB-SubCell"/>
</dbReference>
<dbReference type="Pfam" id="PF00076">
    <property type="entry name" value="RRM_1"/>
    <property type="match status" value="1"/>
</dbReference>
<comment type="similarity">
    <text evidence="1 10">Belongs to the RBM8A family.</text>
</comment>
<organism evidence="13">
    <name type="scientific">Hyalella azteca</name>
    <name type="common">Amphipod</name>
    <dbReference type="NCBI Taxonomy" id="294128"/>
    <lineage>
        <taxon>Eukaryota</taxon>
        <taxon>Metazoa</taxon>
        <taxon>Ecdysozoa</taxon>
        <taxon>Arthropoda</taxon>
        <taxon>Crustacea</taxon>
        <taxon>Multicrustacea</taxon>
        <taxon>Malacostraca</taxon>
        <taxon>Eumalacostraca</taxon>
        <taxon>Peracarida</taxon>
        <taxon>Amphipoda</taxon>
        <taxon>Senticaudata</taxon>
        <taxon>Talitrida</taxon>
        <taxon>Talitroidea</taxon>
        <taxon>Hyalellidae</taxon>
        <taxon>Hyalella</taxon>
    </lineage>
</organism>
<dbReference type="PANTHER" id="PTHR45894">
    <property type="entry name" value="RNA-BINDING PROTEIN 8A"/>
    <property type="match status" value="1"/>
</dbReference>
<dbReference type="InterPro" id="IPR012677">
    <property type="entry name" value="Nucleotide-bd_a/b_plait_sf"/>
</dbReference>
<evidence type="ECO:0000256" key="1">
    <source>
        <dbReference type="ARBA" id="ARBA00007987"/>
    </source>
</evidence>
<dbReference type="Gene3D" id="3.30.70.330">
    <property type="match status" value="1"/>
</dbReference>
<evidence type="ECO:0000256" key="3">
    <source>
        <dbReference type="ARBA" id="ARBA00022490"/>
    </source>
</evidence>
<reference evidence="13" key="2">
    <citation type="journal article" date="2018" name="Environ. Sci. Technol.">
        <title>The Toxicogenome of Hyalella azteca: A Model for Sediment Ecotoxicology and Evolutionary Toxicology.</title>
        <authorList>
            <person name="Poynton H.C."/>
            <person name="Hasenbein S."/>
            <person name="Benoit J.B."/>
            <person name="Sepulveda M.S."/>
            <person name="Poelchau M.F."/>
            <person name="Hughes D.S.T."/>
            <person name="Murali S.C."/>
            <person name="Chen S."/>
            <person name="Glastad K.M."/>
            <person name="Goodisman M.A.D."/>
            <person name="Werren J.H."/>
            <person name="Vineis J.H."/>
            <person name="Bowen J.L."/>
            <person name="Friedrich M."/>
            <person name="Jones J."/>
            <person name="Robertson H.M."/>
            <person name="Feyereisen R."/>
            <person name="Mechler-Hickson A."/>
            <person name="Mathers N."/>
            <person name="Lee C.E."/>
            <person name="Colbourne J.K."/>
            <person name="Biales A."/>
            <person name="Johnston J.S."/>
            <person name="Wellborn G.A."/>
            <person name="Rosendale A.J."/>
            <person name="Cridge A.G."/>
            <person name="Munoz-Torres M.C."/>
            <person name="Bain P.A."/>
            <person name="Manny A.R."/>
            <person name="Major K.M."/>
            <person name="Lambert F.N."/>
            <person name="Vulpe C.D."/>
            <person name="Tuck P."/>
            <person name="Blalock B.J."/>
            <person name="Lin Y.Y."/>
            <person name="Smith M.E."/>
            <person name="Ochoa-Acuna H."/>
            <person name="Chen M.M."/>
            <person name="Childers C.P."/>
            <person name="Qu J."/>
            <person name="Dugan S."/>
            <person name="Lee S.L."/>
            <person name="Chao H."/>
            <person name="Dinh H."/>
            <person name="Han Y."/>
            <person name="Doddapaneni H."/>
            <person name="Worley K.C."/>
            <person name="Muzny D.M."/>
            <person name="Gibbs R.A."/>
            <person name="Richards S."/>
        </authorList>
    </citation>
    <scope>NUCLEOTIDE SEQUENCE</scope>
    <source>
        <strain evidence="13">HAZT.00-mixed</strain>
        <tissue evidence="13">Whole organism</tissue>
    </source>
</reference>
<dbReference type="GO" id="GO:0006397">
    <property type="term" value="P:mRNA processing"/>
    <property type="evidence" value="ECO:0007669"/>
    <property type="project" value="UniProtKB-KW"/>
</dbReference>
<dbReference type="PROSITE" id="PS50102">
    <property type="entry name" value="RRM"/>
    <property type="match status" value="1"/>
</dbReference>
<dbReference type="AlphaFoldDB" id="A0A6A0H9R1"/>
<evidence type="ECO:0000313" key="15">
    <source>
        <dbReference type="RefSeq" id="XP_018022902.1"/>
    </source>
</evidence>
<dbReference type="Proteomes" id="UP000711488">
    <property type="component" value="Unassembled WGS sequence"/>
</dbReference>
<dbReference type="GO" id="GO:0008380">
    <property type="term" value="P:RNA splicing"/>
    <property type="evidence" value="ECO:0007669"/>
    <property type="project" value="UniProtKB-KW"/>
</dbReference>
<evidence type="ECO:0000256" key="7">
    <source>
        <dbReference type="ARBA" id="ARBA00023187"/>
    </source>
</evidence>
<comment type="function">
    <text evidence="10">Core component of the splicing-dependent multiprotein exon junction complex (EJC) deposited at splice junctions on mRNAs.</text>
</comment>
<dbReference type="KEGG" id="hazt:108678916"/>
<evidence type="ECO:0000256" key="6">
    <source>
        <dbReference type="ARBA" id="ARBA00022884"/>
    </source>
</evidence>
<dbReference type="Proteomes" id="UP000694843">
    <property type="component" value="Unplaced"/>
</dbReference>
<dbReference type="InterPro" id="IPR033744">
    <property type="entry name" value="RRM_RBM8"/>
</dbReference>
<dbReference type="InterPro" id="IPR008111">
    <property type="entry name" value="RNA-bd_8"/>
</dbReference>
<dbReference type="EMBL" id="JQDR03003451">
    <property type="protein sequence ID" value="KAA0202508.1"/>
    <property type="molecule type" value="Genomic_DNA"/>
</dbReference>
<reference evidence="13" key="3">
    <citation type="submission" date="2019-06" db="EMBL/GenBank/DDBJ databases">
        <authorList>
            <person name="Poynton C."/>
            <person name="Hasenbein S."/>
            <person name="Benoit J.B."/>
            <person name="Sepulveda M.S."/>
            <person name="Poelchau M.F."/>
            <person name="Murali S.C."/>
            <person name="Chen S."/>
            <person name="Glastad K.M."/>
            <person name="Werren J.H."/>
            <person name="Vineis J.H."/>
            <person name="Bowen J.L."/>
            <person name="Friedrich M."/>
            <person name="Jones J."/>
            <person name="Robertson H.M."/>
            <person name="Feyereisen R."/>
            <person name="Mechler-Hickson A."/>
            <person name="Mathers N."/>
            <person name="Lee C.E."/>
            <person name="Colbourne J.K."/>
            <person name="Biales A."/>
            <person name="Johnston J.S."/>
            <person name="Wellborn G.A."/>
            <person name="Rosendale A.J."/>
            <person name="Cridge A.G."/>
            <person name="Munoz-Torres M.C."/>
            <person name="Bain P.A."/>
            <person name="Manny A.R."/>
            <person name="Major K.M."/>
            <person name="Lambert F.N."/>
            <person name="Vulpe C.D."/>
            <person name="Tuck P."/>
            <person name="Blalock B.J."/>
            <person name="Lin Y.-Y."/>
            <person name="Smith M.E."/>
            <person name="Ochoa-Acuna H."/>
            <person name="Chen M.-J.M."/>
            <person name="Childers C.P."/>
            <person name="Qu J."/>
            <person name="Dugan S."/>
            <person name="Lee S.L."/>
            <person name="Chao H."/>
            <person name="Dinh H."/>
            <person name="Han Y."/>
            <person name="Doddapaneni H."/>
            <person name="Worley K.C."/>
            <person name="Muzny D.M."/>
            <person name="Gibbs R.A."/>
            <person name="Richards S."/>
        </authorList>
    </citation>
    <scope>NUCLEOTIDE SEQUENCE</scope>
    <source>
        <strain evidence="13">HAZT.00-mixed</strain>
        <tissue evidence="13">Whole organism</tissue>
    </source>
</reference>
<reference evidence="15" key="4">
    <citation type="submission" date="2025-04" db="UniProtKB">
        <authorList>
            <consortium name="RefSeq"/>
        </authorList>
    </citation>
    <scope>IDENTIFICATION</scope>
    <source>
        <tissue evidence="15">Whole organism</tissue>
    </source>
</reference>
<evidence type="ECO:0000256" key="11">
    <source>
        <dbReference type="SAM" id="MobiDB-lite"/>
    </source>
</evidence>
<keyword evidence="2 10" id="KW-0813">Transport</keyword>
<dbReference type="PRINTS" id="PR01738">
    <property type="entry name" value="RNABINDINGM8"/>
</dbReference>
<dbReference type="GeneID" id="108678916"/>
<accession>A0A6A0H9R1</accession>
<comment type="subunit">
    <text evidence="10">Heterodimer with MAGOH. Part of the mRNA splicing-dependent exon junction complex (EJC) complex; the core complex contains CASC3, EIF4A3, MAGOH and RBM8A.</text>
</comment>
<dbReference type="CTD" id="110124"/>
<dbReference type="GO" id="GO:0051028">
    <property type="term" value="P:mRNA transport"/>
    <property type="evidence" value="ECO:0007669"/>
    <property type="project" value="UniProtKB-KW"/>
</dbReference>
<dbReference type="RefSeq" id="XP_018022902.1">
    <property type="nucleotide sequence ID" value="XM_018167413.2"/>
</dbReference>
<proteinExistence type="inferred from homology"/>
<keyword evidence="8 10" id="KW-0539">Nucleus</keyword>
<dbReference type="CDD" id="cd12324">
    <property type="entry name" value="RRM_RBM8"/>
    <property type="match status" value="1"/>
</dbReference>
<sequence length="163" mass="18544">MTDVLDIENAEEFEVDEDGDHGLVKLKERARTRKGRGFGADDRPERKEKGRYEAVEDASGDEPGPQRSVEGWILFVTGVHEEAQEEDIQNKFADFGEIKNLHLNLDRRTGFLKGYALVEYEMFKEAQAALDALNGGDILGQTISVDWCFGKGPRKTKRDRKRR</sequence>
<feature type="domain" description="RRM" evidence="12">
    <location>
        <begin position="72"/>
        <end position="150"/>
    </location>
</feature>